<evidence type="ECO:0000256" key="1">
    <source>
        <dbReference type="ARBA" id="ARBA00004651"/>
    </source>
</evidence>
<gene>
    <name evidence="7" type="ORF">DES36_10664</name>
</gene>
<feature type="transmembrane region" description="Helical" evidence="6">
    <location>
        <begin position="146"/>
        <end position="165"/>
    </location>
</feature>
<feature type="transmembrane region" description="Helical" evidence="6">
    <location>
        <begin position="67"/>
        <end position="89"/>
    </location>
</feature>
<feature type="transmembrane region" description="Helical" evidence="6">
    <location>
        <begin position="271"/>
        <end position="288"/>
    </location>
</feature>
<dbReference type="Proteomes" id="UP000253490">
    <property type="component" value="Unassembled WGS sequence"/>
</dbReference>
<feature type="transmembrane region" description="Helical" evidence="6">
    <location>
        <begin position="96"/>
        <end position="115"/>
    </location>
</feature>
<evidence type="ECO:0000313" key="7">
    <source>
        <dbReference type="EMBL" id="RBP65954.1"/>
    </source>
</evidence>
<dbReference type="Pfam" id="PF02653">
    <property type="entry name" value="BPD_transp_2"/>
    <property type="match status" value="1"/>
</dbReference>
<keyword evidence="4 6" id="KW-1133">Transmembrane helix</keyword>
<dbReference type="GO" id="GO:0022857">
    <property type="term" value="F:transmembrane transporter activity"/>
    <property type="evidence" value="ECO:0007669"/>
    <property type="project" value="InterPro"/>
</dbReference>
<evidence type="ECO:0000256" key="3">
    <source>
        <dbReference type="ARBA" id="ARBA00022692"/>
    </source>
</evidence>
<keyword evidence="2" id="KW-1003">Cell membrane</keyword>
<evidence type="ECO:0000256" key="5">
    <source>
        <dbReference type="ARBA" id="ARBA00023136"/>
    </source>
</evidence>
<evidence type="ECO:0000256" key="6">
    <source>
        <dbReference type="SAM" id="Phobius"/>
    </source>
</evidence>
<feature type="transmembrane region" description="Helical" evidence="6">
    <location>
        <begin position="295"/>
        <end position="315"/>
    </location>
</feature>
<dbReference type="EMBL" id="QNRX01000006">
    <property type="protein sequence ID" value="RBP65954.1"/>
    <property type="molecule type" value="Genomic_DNA"/>
</dbReference>
<dbReference type="PANTHER" id="PTHR32196">
    <property type="entry name" value="ABC TRANSPORTER PERMEASE PROTEIN YPHD-RELATED-RELATED"/>
    <property type="match status" value="1"/>
</dbReference>
<keyword evidence="3 6" id="KW-0812">Transmembrane</keyword>
<dbReference type="PANTHER" id="PTHR32196:SF69">
    <property type="entry name" value="BRANCHED-CHAIN AMINO ACID TRANSPORT SYSTEM, PERMEASE PROTEIN"/>
    <property type="match status" value="1"/>
</dbReference>
<evidence type="ECO:0000313" key="8">
    <source>
        <dbReference type="Proteomes" id="UP000253490"/>
    </source>
</evidence>
<dbReference type="CDD" id="cd06574">
    <property type="entry name" value="TM_PBP1_branched-chain-AA_like"/>
    <property type="match status" value="1"/>
</dbReference>
<organism evidence="7 8">
    <name type="scientific">Alkalibaculum bacchi</name>
    <dbReference type="NCBI Taxonomy" id="645887"/>
    <lineage>
        <taxon>Bacteria</taxon>
        <taxon>Bacillati</taxon>
        <taxon>Bacillota</taxon>
        <taxon>Clostridia</taxon>
        <taxon>Eubacteriales</taxon>
        <taxon>Eubacteriaceae</taxon>
        <taxon>Alkalibaculum</taxon>
    </lineage>
</organism>
<feature type="transmembrane region" description="Helical" evidence="6">
    <location>
        <begin position="321"/>
        <end position="340"/>
    </location>
</feature>
<dbReference type="AlphaFoldDB" id="A0A366IA97"/>
<feature type="transmembrane region" description="Helical" evidence="6">
    <location>
        <begin position="6"/>
        <end position="27"/>
    </location>
</feature>
<keyword evidence="5 6" id="KW-0472">Membrane</keyword>
<comment type="caution">
    <text evidence="7">The sequence shown here is derived from an EMBL/GenBank/DDBJ whole genome shotgun (WGS) entry which is preliminary data.</text>
</comment>
<dbReference type="OrthoDB" id="9778389at2"/>
<evidence type="ECO:0000256" key="4">
    <source>
        <dbReference type="ARBA" id="ARBA00022989"/>
    </source>
</evidence>
<feature type="transmembrane region" description="Helical" evidence="6">
    <location>
        <begin position="221"/>
        <end position="242"/>
    </location>
</feature>
<comment type="subcellular location">
    <subcellularLocation>
        <location evidence="1">Cell membrane</location>
        <topology evidence="1">Multi-pass membrane protein</topology>
    </subcellularLocation>
</comment>
<reference evidence="7 8" key="1">
    <citation type="submission" date="2018-06" db="EMBL/GenBank/DDBJ databases">
        <title>Genomic Encyclopedia of Type Strains, Phase IV (KMG-IV): sequencing the most valuable type-strain genomes for metagenomic binning, comparative biology and taxonomic classification.</title>
        <authorList>
            <person name="Goeker M."/>
        </authorList>
    </citation>
    <scope>NUCLEOTIDE SEQUENCE [LARGE SCALE GENOMIC DNA]</scope>
    <source>
        <strain evidence="7 8">DSM 22112</strain>
    </source>
</reference>
<evidence type="ECO:0000256" key="2">
    <source>
        <dbReference type="ARBA" id="ARBA00022475"/>
    </source>
</evidence>
<dbReference type="GO" id="GO:0005886">
    <property type="term" value="C:plasma membrane"/>
    <property type="evidence" value="ECO:0007669"/>
    <property type="project" value="UniProtKB-SubCell"/>
</dbReference>
<accession>A0A366IA97</accession>
<keyword evidence="8" id="KW-1185">Reference proteome</keyword>
<protein>
    <submittedName>
        <fullName evidence="7">Putative ABC transport system permease protein</fullName>
    </submittedName>
</protein>
<proteinExistence type="predicted"/>
<dbReference type="RefSeq" id="WP_113920286.1">
    <property type="nucleotide sequence ID" value="NZ_QNRX01000006.1"/>
</dbReference>
<dbReference type="InterPro" id="IPR001851">
    <property type="entry name" value="ABC_transp_permease"/>
</dbReference>
<name>A0A366IA97_9FIRM</name>
<sequence>MILLGILEQGMIYAIMALGLYITYKILDFPDLTVDGSFPLGAAVTVMLMTNVDSGMINAITLGHNPYIIMFLSCLAGGIAGLVTGIIHVKFKVRDLLSGVITMTALYSINLHIAGKANVPIFNMETIFSNRGLDSLYPDFLDNLKVLIIISIVTIGSKILLDLYLKTKSGYLLRAVGDNTTLVVSLAKDSGSVKILGLVIANALVALSGSVMAQQQGFFEVSMGTGAMVIGLASVIIGTSLFKRVSFVKPTSAAIIGSIVYKASISLAMDMSLSMILAIVVAVVCIVYMKKELPLKVILTIISTVSVYLVVKLFIPYEMSASDMKLITSVLFMIILITGHEKKRRAKGARA</sequence>